<feature type="domain" description="SGNH hydrolase-type esterase" evidence="3">
    <location>
        <begin position="39"/>
        <end position="244"/>
    </location>
</feature>
<feature type="repeat" description="RCC1" evidence="1">
    <location>
        <begin position="41"/>
        <end position="98"/>
    </location>
</feature>
<gene>
    <name evidence="4" type="ORF">PV11_07370</name>
</gene>
<name>A0A0D1YYE0_9EURO</name>
<dbReference type="InterPro" id="IPR037460">
    <property type="entry name" value="SEST-like"/>
</dbReference>
<keyword evidence="2" id="KW-0732">Signal</keyword>
<dbReference type="EMBL" id="KN846953">
    <property type="protein sequence ID" value="KIV79823.1"/>
    <property type="molecule type" value="Genomic_DNA"/>
</dbReference>
<dbReference type="Gene3D" id="3.40.50.1110">
    <property type="entry name" value="SGNH hydrolase"/>
    <property type="match status" value="1"/>
</dbReference>
<evidence type="ECO:0000259" key="3">
    <source>
        <dbReference type="Pfam" id="PF13472"/>
    </source>
</evidence>
<dbReference type="STRING" id="1016849.A0A0D1YYE0"/>
<sequence>MALARFILRLLLPSLFLFAEDTISTAIPSTRRSTRSYAALGDSYAAGAGAGYPLGLGLGCGYFSDAYPVQVANSSLLDIKNVRILACGGATTLTVLHDQIPLVGDPDLLSVTVSGNEVDFVGVLNECIYHFWPSSTCEAEVAKARRLIESALGDNLRALIRGANERLRPGALLIMTGYARFFNAETDLCDHATFSRTRPLDYLTKAKRRTLNGLVDILNDVIRATAEAYGAVYLDIDTVFEGHRFCEEGVQEPDIGRSETWFFNIPAPETAQTLTEQRLQLQTLESSQVEAGRIKHYADAKVFRIFHPTSLGHKRISEALVEKVMLLEASTGRDG</sequence>
<evidence type="ECO:0000256" key="2">
    <source>
        <dbReference type="SAM" id="SignalP"/>
    </source>
</evidence>
<dbReference type="AlphaFoldDB" id="A0A0D1YYE0"/>
<dbReference type="PANTHER" id="PTHR37981:SF1">
    <property type="entry name" value="SGNH HYDROLASE-TYPE ESTERASE DOMAIN-CONTAINING PROTEIN"/>
    <property type="match status" value="1"/>
</dbReference>
<dbReference type="OrthoDB" id="1896086at2759"/>
<evidence type="ECO:0000313" key="4">
    <source>
        <dbReference type="EMBL" id="KIV79823.1"/>
    </source>
</evidence>
<dbReference type="PROSITE" id="PS50012">
    <property type="entry name" value="RCC1_3"/>
    <property type="match status" value="1"/>
</dbReference>
<feature type="signal peptide" evidence="2">
    <location>
        <begin position="1"/>
        <end position="26"/>
    </location>
</feature>
<reference evidence="4 5" key="1">
    <citation type="submission" date="2015-01" db="EMBL/GenBank/DDBJ databases">
        <title>The Genome Sequence of Exophiala sideris CBS121828.</title>
        <authorList>
            <consortium name="The Broad Institute Genomics Platform"/>
            <person name="Cuomo C."/>
            <person name="de Hoog S."/>
            <person name="Gorbushina A."/>
            <person name="Stielow B."/>
            <person name="Teixiera M."/>
            <person name="Abouelleil A."/>
            <person name="Chapman S.B."/>
            <person name="Priest M."/>
            <person name="Young S.K."/>
            <person name="Wortman J."/>
            <person name="Nusbaum C."/>
            <person name="Birren B."/>
        </authorList>
    </citation>
    <scope>NUCLEOTIDE SEQUENCE [LARGE SCALE GENOMIC DNA]</scope>
    <source>
        <strain evidence="4 5">CBS 121828</strain>
    </source>
</reference>
<dbReference type="InterPro" id="IPR000408">
    <property type="entry name" value="Reg_chr_condens"/>
</dbReference>
<organism evidence="4 5">
    <name type="scientific">Exophiala sideris</name>
    <dbReference type="NCBI Taxonomy" id="1016849"/>
    <lineage>
        <taxon>Eukaryota</taxon>
        <taxon>Fungi</taxon>
        <taxon>Dikarya</taxon>
        <taxon>Ascomycota</taxon>
        <taxon>Pezizomycotina</taxon>
        <taxon>Eurotiomycetes</taxon>
        <taxon>Chaetothyriomycetidae</taxon>
        <taxon>Chaetothyriales</taxon>
        <taxon>Herpotrichiellaceae</taxon>
        <taxon>Exophiala</taxon>
    </lineage>
</organism>
<dbReference type="InterPro" id="IPR036514">
    <property type="entry name" value="SGNH_hydro_sf"/>
</dbReference>
<dbReference type="GO" id="GO:0016788">
    <property type="term" value="F:hydrolase activity, acting on ester bonds"/>
    <property type="evidence" value="ECO:0007669"/>
    <property type="project" value="InterPro"/>
</dbReference>
<dbReference type="HOGENOM" id="CLU_039960_1_0_1"/>
<accession>A0A0D1YYE0</accession>
<dbReference type="CDD" id="cd01823">
    <property type="entry name" value="SEST_like"/>
    <property type="match status" value="1"/>
</dbReference>
<dbReference type="GO" id="GO:0006629">
    <property type="term" value="P:lipid metabolic process"/>
    <property type="evidence" value="ECO:0007669"/>
    <property type="project" value="TreeGrafter"/>
</dbReference>
<dbReference type="Pfam" id="PF13472">
    <property type="entry name" value="Lipase_GDSL_2"/>
    <property type="match status" value="1"/>
</dbReference>
<evidence type="ECO:0000256" key="1">
    <source>
        <dbReference type="PROSITE-ProRule" id="PRU00235"/>
    </source>
</evidence>
<dbReference type="PANTHER" id="PTHR37981">
    <property type="entry name" value="LIPASE 2"/>
    <property type="match status" value="1"/>
</dbReference>
<proteinExistence type="predicted"/>
<feature type="chain" id="PRO_5002247373" description="SGNH hydrolase-type esterase domain-containing protein" evidence="2">
    <location>
        <begin position="27"/>
        <end position="335"/>
    </location>
</feature>
<dbReference type="SUPFAM" id="SSF52266">
    <property type="entry name" value="SGNH hydrolase"/>
    <property type="match status" value="1"/>
</dbReference>
<evidence type="ECO:0000313" key="5">
    <source>
        <dbReference type="Proteomes" id="UP000053599"/>
    </source>
</evidence>
<dbReference type="InterPro" id="IPR013830">
    <property type="entry name" value="SGNH_hydro"/>
</dbReference>
<protein>
    <recommendedName>
        <fullName evidence="3">SGNH hydrolase-type esterase domain-containing protein</fullName>
    </recommendedName>
</protein>
<dbReference type="Proteomes" id="UP000053599">
    <property type="component" value="Unassembled WGS sequence"/>
</dbReference>